<dbReference type="Proteomes" id="UP000291832">
    <property type="component" value="Unassembled WGS sequence"/>
</dbReference>
<reference evidence="1 2" key="1">
    <citation type="journal article" date="2015" name="Stand. Genomic Sci.">
        <title>Genomic Encyclopedia of Bacterial and Archaeal Type Strains, Phase III: the genomes of soil and plant-associated and newly described type strains.</title>
        <authorList>
            <person name="Whitman W.B."/>
            <person name="Woyke T."/>
            <person name="Klenk H.P."/>
            <person name="Zhou Y."/>
            <person name="Lilburn T.G."/>
            <person name="Beck B.J."/>
            <person name="De Vos P."/>
            <person name="Vandamme P."/>
            <person name="Eisen J.A."/>
            <person name="Garrity G."/>
            <person name="Hugenholtz P."/>
            <person name="Kyrpides N.C."/>
        </authorList>
    </citation>
    <scope>NUCLEOTIDE SEQUENCE [LARGE SCALE GENOMIC DNA]</scope>
    <source>
        <strain evidence="1 2">RF6</strain>
    </source>
</reference>
<keyword evidence="2" id="KW-1185">Reference proteome</keyword>
<protein>
    <submittedName>
        <fullName evidence="1">Uncharacterized protein</fullName>
    </submittedName>
</protein>
<proteinExistence type="predicted"/>
<name>A0A4Q7TTT8_9MICO</name>
<comment type="caution">
    <text evidence="1">The sequence shown here is derived from an EMBL/GenBank/DDBJ whole genome shotgun (WGS) entry which is preliminary data.</text>
</comment>
<dbReference type="EMBL" id="SHKI01000006">
    <property type="protein sequence ID" value="RZT62932.1"/>
    <property type="molecule type" value="Genomic_DNA"/>
</dbReference>
<gene>
    <name evidence="1" type="ORF">EV139_2641</name>
</gene>
<evidence type="ECO:0000313" key="2">
    <source>
        <dbReference type="Proteomes" id="UP000291832"/>
    </source>
</evidence>
<accession>A0A4Q7TTT8</accession>
<sequence length="436" mass="46593">MHKEGLAGMNITDETETLLWAMRPAIDLSHLRGPLPSSISDLAPEKRPFRPATHLILDSFFVATETVNQARALERVAHRGVPIELDLPGEDDRARLFGSPALALAQRRIAETLNGRVPAAVIDSFENQLYKVVVALSIYRGFDLSRFSGVLVSTQHSPIMRALFIAAEEQGVPVIYVPHAPVAVNSAYRDLPVAYAGLRGPGEVEFYARELAVPRTQLDIVGNLGSDVLSAPMPSIDPASPGVVALSPHPAETIRRVFAAVSSPQLGATTVAPHPRSDLPEVQALMPSGWRIDTEHRTLDLLHTGVPFMFQLSSGVAWESAALGIPTATIRLDESPVNYPFLDDEAVFPSVFTPADAAAFVADARAGRIDRAALRKHAVHWCALDGASAAAELERVLAHVATGGAQAHARRLHDGWAAGGAALAYSSIAHTPVAPS</sequence>
<dbReference type="AlphaFoldDB" id="A0A4Q7TTT8"/>
<organism evidence="1 2">
    <name type="scientific">Leucobacter luti</name>
    <dbReference type="NCBI Taxonomy" id="340320"/>
    <lineage>
        <taxon>Bacteria</taxon>
        <taxon>Bacillati</taxon>
        <taxon>Actinomycetota</taxon>
        <taxon>Actinomycetes</taxon>
        <taxon>Micrococcales</taxon>
        <taxon>Microbacteriaceae</taxon>
        <taxon>Leucobacter</taxon>
    </lineage>
</organism>
<evidence type="ECO:0000313" key="1">
    <source>
        <dbReference type="EMBL" id="RZT62932.1"/>
    </source>
</evidence>